<name>A0A2S4L9D6_9HYPO</name>
<evidence type="ECO:0000313" key="1">
    <source>
        <dbReference type="EMBL" id="POR39001.1"/>
    </source>
</evidence>
<dbReference type="AlphaFoldDB" id="A0A2S4L9D6"/>
<evidence type="ECO:0000313" key="2">
    <source>
        <dbReference type="Proteomes" id="UP000237481"/>
    </source>
</evidence>
<sequence>ELSHKSAPCALHEFLSFRLGFTLLQEQSSSLLISFPSRTRRRLASRTQPRIPSPHIPAPAESQIHLFLTTVWDCCFFRKVSIMFPQPSSSIYQSSTCFVTYGTMGHVDPKQPPQRSKPWTTVAARDFIHKVDLIVPQECHAVLHQKLVEQRQQPCYARVTMTLGQVLEGDFFSEYIKNGTKSHPRALLKPTVRY</sequence>
<comment type="caution">
    <text evidence="1">The sequence shown here is derived from an EMBL/GenBank/DDBJ whole genome shotgun (WGS) entry which is preliminary data.</text>
</comment>
<gene>
    <name evidence="1" type="ORF">TPAR_00796</name>
</gene>
<dbReference type="Proteomes" id="UP000237481">
    <property type="component" value="Unassembled WGS sequence"/>
</dbReference>
<protein>
    <submittedName>
        <fullName evidence="1">Ribonuclease P protein subunit p40</fullName>
    </submittedName>
</protein>
<dbReference type="EMBL" id="PKSG01000079">
    <property type="protein sequence ID" value="POR39001.1"/>
    <property type="molecule type" value="Genomic_DNA"/>
</dbReference>
<organism evidence="1 2">
    <name type="scientific">Tolypocladium paradoxum</name>
    <dbReference type="NCBI Taxonomy" id="94208"/>
    <lineage>
        <taxon>Eukaryota</taxon>
        <taxon>Fungi</taxon>
        <taxon>Dikarya</taxon>
        <taxon>Ascomycota</taxon>
        <taxon>Pezizomycotina</taxon>
        <taxon>Sordariomycetes</taxon>
        <taxon>Hypocreomycetidae</taxon>
        <taxon>Hypocreales</taxon>
        <taxon>Ophiocordycipitaceae</taxon>
        <taxon>Tolypocladium</taxon>
    </lineage>
</organism>
<proteinExistence type="predicted"/>
<keyword evidence="2" id="KW-1185">Reference proteome</keyword>
<reference evidence="1 2" key="1">
    <citation type="submission" date="2018-01" db="EMBL/GenBank/DDBJ databases">
        <title>Harnessing the power of phylogenomics to disentangle the directionality and signatures of interkingdom host jumping in the parasitic fungal genus Tolypocladium.</title>
        <authorList>
            <person name="Quandt C.A."/>
            <person name="Patterson W."/>
            <person name="Spatafora J.W."/>
        </authorList>
    </citation>
    <scope>NUCLEOTIDE SEQUENCE [LARGE SCALE GENOMIC DNA]</scope>
    <source>
        <strain evidence="1 2">NRBC 100945</strain>
    </source>
</reference>
<accession>A0A2S4L9D6</accession>
<feature type="non-terminal residue" evidence="1">
    <location>
        <position position="1"/>
    </location>
</feature>
<dbReference type="OrthoDB" id="63112at2759"/>